<keyword evidence="17" id="KW-1207">Sterol metabolism</keyword>
<evidence type="ECO:0000256" key="9">
    <source>
        <dbReference type="ARBA" id="ARBA00022723"/>
    </source>
</evidence>
<keyword evidence="5" id="KW-0444">Lipid biosynthesis</keyword>
<keyword evidence="14 28" id="KW-0503">Monooxygenase</keyword>
<comment type="subunit">
    <text evidence="4">Homodimer.</text>
</comment>
<dbReference type="GO" id="GO:0008168">
    <property type="term" value="F:methyltransferase activity"/>
    <property type="evidence" value="ECO:0007669"/>
    <property type="project" value="UniProtKB-KW"/>
</dbReference>
<keyword evidence="12 27" id="KW-0408">Iron</keyword>
<keyword evidence="6 30" id="KW-0489">Methyltransferase</keyword>
<evidence type="ECO:0000256" key="7">
    <source>
        <dbReference type="ARBA" id="ARBA00022617"/>
    </source>
</evidence>
<feature type="chain" id="PRO_5018041273" description="Obtusifoliol 14-alpha demethylase" evidence="29">
    <location>
        <begin position="24"/>
        <end position="664"/>
    </location>
</feature>
<evidence type="ECO:0000256" key="13">
    <source>
        <dbReference type="ARBA" id="ARBA00023011"/>
    </source>
</evidence>
<dbReference type="EC" id="1.14.14.154" evidence="20"/>
<evidence type="ECO:0000256" key="18">
    <source>
        <dbReference type="ARBA" id="ARBA00023221"/>
    </source>
</evidence>
<dbReference type="GO" id="GO:0016020">
    <property type="term" value="C:membrane"/>
    <property type="evidence" value="ECO:0007669"/>
    <property type="project" value="UniProtKB-SubCell"/>
</dbReference>
<comment type="caution">
    <text evidence="30">The sequence shown here is derived from an EMBL/GenBank/DDBJ whole genome shotgun (WGS) entry which is preliminary data.</text>
</comment>
<evidence type="ECO:0000313" key="30">
    <source>
        <dbReference type="EMBL" id="PWZ32459.1"/>
    </source>
</evidence>
<dbReference type="EMBL" id="NCVQ01000004">
    <property type="protein sequence ID" value="PWZ32459.1"/>
    <property type="molecule type" value="Genomic_DNA"/>
</dbReference>
<dbReference type="PRINTS" id="PR00465">
    <property type="entry name" value="EP450IV"/>
</dbReference>
<dbReference type="PANTHER" id="PTHR24304:SF2">
    <property type="entry name" value="24-HYDROXYCHOLESTEROL 7-ALPHA-HYDROXYLASE"/>
    <property type="match status" value="1"/>
</dbReference>
<evidence type="ECO:0000256" key="28">
    <source>
        <dbReference type="RuleBase" id="RU000461"/>
    </source>
</evidence>
<dbReference type="InterPro" id="IPR036890">
    <property type="entry name" value="HATPase_C_sf"/>
</dbReference>
<evidence type="ECO:0000256" key="12">
    <source>
        <dbReference type="ARBA" id="ARBA00023004"/>
    </source>
</evidence>
<accession>A0A3L6FH78</accession>
<comment type="subcellular location">
    <subcellularLocation>
        <location evidence="2">Membrane</location>
        <topology evidence="2">Single-pass membrane protein</topology>
    </subcellularLocation>
</comment>
<dbReference type="GO" id="GO:0008398">
    <property type="term" value="F:sterol 14-demethylase activity"/>
    <property type="evidence" value="ECO:0007669"/>
    <property type="project" value="UniProtKB-EC"/>
</dbReference>
<keyword evidence="7 27" id="KW-0349">Heme</keyword>
<dbReference type="InterPro" id="IPR002403">
    <property type="entry name" value="Cyt_P450_E_grp-IV"/>
</dbReference>
<evidence type="ECO:0000256" key="27">
    <source>
        <dbReference type="PIRSR" id="PIRSR602403-1"/>
    </source>
</evidence>
<dbReference type="ExpressionAtlas" id="A0A3L6FH78">
    <property type="expression patterns" value="baseline and differential"/>
</dbReference>
<comment type="similarity">
    <text evidence="3 28">Belongs to the cytochrome P450 family.</text>
</comment>
<dbReference type="Gene3D" id="3.30.565.10">
    <property type="entry name" value="Histidine kinase-like ATPase, C-terminal domain"/>
    <property type="match status" value="1"/>
</dbReference>
<dbReference type="Pfam" id="PF00067">
    <property type="entry name" value="p450"/>
    <property type="match status" value="1"/>
</dbReference>
<evidence type="ECO:0000256" key="2">
    <source>
        <dbReference type="ARBA" id="ARBA00004167"/>
    </source>
</evidence>
<sequence>MAIAVLPIVSVLILAATKHKQMGRTVFAPPKRREPPVAEGAPLLGVLPAILTRSLQGVICDQYLKLGSVFTLSSLGVKVTFLVGPEVSAHFFHAAESEISIGDVYKVTVPIFGKGVGYDVDNDTRNEQHRFFADTLRPAKLRSHARLMVREVEEYFARWGQSGTVDLKQQVEDVLLLIASRCLLGKEVRDHMHDEVSSLLRELIGGLHLVSLFFPYLPTPAHRRRDRARARLEEIFSGIARLRRSSCSSGRGAGDDGGGRDHDMLQGLLDSRYRDGRSTTEAEVTGLLVALLFAGHHTSATVTTWTAARLLRHTEWLHAATEEQRRRLLLLLQRNDQNDAAAIDYDVLLRMDVLHRSVKEALRLHPVTPMILRRARRPFTVRTQDGAEYEVPEGRMLASPLVVNNLLQGIYRDPDVFDPDRFGAWREEDRVGGDLAYTSFGAGKHACMGEGYAYLQIKVILSHLLRNFELRLVSPFPETENMISMRPKGEVMASNGAPGVHQQQKRLLLVLVAPKVAGTSNVVSLKLMGGALIGRRYALSAAAVDSTDPPAEKHEYQAEVNRLMDLIVHSLYSNKEVFHRELMCDTVGVQAAGRASQGADLVAGGVAGEDPKAETGGAELALQCRDAGQDMPECEFSALPFLTHLGNSRNSRVSRKDLTLKWNS</sequence>
<dbReference type="InterPro" id="IPR050529">
    <property type="entry name" value="CYP450_sterol_14alpha_dmase"/>
</dbReference>
<evidence type="ECO:0000256" key="24">
    <source>
        <dbReference type="ARBA" id="ARBA00051013"/>
    </source>
</evidence>
<evidence type="ECO:0000256" key="25">
    <source>
        <dbReference type="ARBA" id="ARBA00058467"/>
    </source>
</evidence>
<dbReference type="Proteomes" id="UP000251960">
    <property type="component" value="Chromosome 3"/>
</dbReference>
<keyword evidence="15" id="KW-0443">Lipid metabolism</keyword>
<dbReference type="PANTHER" id="PTHR24304">
    <property type="entry name" value="CYTOCHROME P450 FAMILY 7"/>
    <property type="match status" value="1"/>
</dbReference>
<evidence type="ECO:0000256" key="11">
    <source>
        <dbReference type="ARBA" id="ARBA00023002"/>
    </source>
</evidence>
<name>A0A3L6FH78_MAIZE</name>
<evidence type="ECO:0000256" key="29">
    <source>
        <dbReference type="SAM" id="SignalP"/>
    </source>
</evidence>
<evidence type="ECO:0000256" key="22">
    <source>
        <dbReference type="ARBA" id="ARBA00042513"/>
    </source>
</evidence>
<keyword evidence="13" id="KW-0756">Sterol biosynthesis</keyword>
<dbReference type="SUPFAM" id="SSF48264">
    <property type="entry name" value="Cytochrome P450"/>
    <property type="match status" value="1"/>
</dbReference>
<dbReference type="PRINTS" id="PR00385">
    <property type="entry name" value="P450"/>
</dbReference>
<comment type="catalytic activity">
    <reaction evidence="24">
        <text>a 14alpha-methyl steroid + 3 reduced [NADPH--hemoprotein reductase] + 3 O2 = a Delta(14) steroid + formate + 3 oxidized [NADPH--hemoprotein reductase] + 4 H2O + 4 H(+)</text>
        <dbReference type="Rhea" id="RHEA:54028"/>
        <dbReference type="Rhea" id="RHEA-COMP:11964"/>
        <dbReference type="Rhea" id="RHEA-COMP:11965"/>
        <dbReference type="ChEBI" id="CHEBI:15377"/>
        <dbReference type="ChEBI" id="CHEBI:15378"/>
        <dbReference type="ChEBI" id="CHEBI:15379"/>
        <dbReference type="ChEBI" id="CHEBI:15740"/>
        <dbReference type="ChEBI" id="CHEBI:57618"/>
        <dbReference type="ChEBI" id="CHEBI:58210"/>
        <dbReference type="ChEBI" id="CHEBI:138029"/>
        <dbReference type="ChEBI" id="CHEBI:138031"/>
        <dbReference type="EC" id="1.14.14.154"/>
    </reaction>
</comment>
<keyword evidence="10" id="KW-0752">Steroid biosynthesis</keyword>
<evidence type="ECO:0000256" key="20">
    <source>
        <dbReference type="ARBA" id="ARBA00038974"/>
    </source>
</evidence>
<evidence type="ECO:0000256" key="4">
    <source>
        <dbReference type="ARBA" id="ARBA00011738"/>
    </source>
</evidence>
<evidence type="ECO:0000256" key="17">
    <source>
        <dbReference type="ARBA" id="ARBA00023166"/>
    </source>
</evidence>
<keyword evidence="16" id="KW-0472">Membrane</keyword>
<evidence type="ECO:0000313" key="31">
    <source>
        <dbReference type="Proteomes" id="UP000251960"/>
    </source>
</evidence>
<evidence type="ECO:0000256" key="26">
    <source>
        <dbReference type="ARBA" id="ARBA00072797"/>
    </source>
</evidence>
<evidence type="ECO:0000256" key="19">
    <source>
        <dbReference type="ARBA" id="ARBA00037887"/>
    </source>
</evidence>
<evidence type="ECO:0000256" key="15">
    <source>
        <dbReference type="ARBA" id="ARBA00023098"/>
    </source>
</evidence>
<evidence type="ECO:0000256" key="1">
    <source>
        <dbReference type="ARBA" id="ARBA00001971"/>
    </source>
</evidence>
<dbReference type="InterPro" id="IPR036396">
    <property type="entry name" value="Cyt_P450_sf"/>
</dbReference>
<proteinExistence type="inferred from homology"/>
<evidence type="ECO:0000256" key="23">
    <source>
        <dbReference type="ARBA" id="ARBA00042983"/>
    </source>
</evidence>
<dbReference type="InterPro" id="IPR001128">
    <property type="entry name" value="Cyt_P450"/>
</dbReference>
<evidence type="ECO:0000256" key="3">
    <source>
        <dbReference type="ARBA" id="ARBA00010617"/>
    </source>
</evidence>
<evidence type="ECO:0000256" key="21">
    <source>
        <dbReference type="ARBA" id="ARBA00042370"/>
    </source>
</evidence>
<protein>
    <recommendedName>
        <fullName evidence="26">Obtusifoliol 14-alpha demethylase</fullName>
        <ecNumber evidence="20">1.14.14.154</ecNumber>
    </recommendedName>
    <alternativeName>
        <fullName evidence="21">CYPLI</fullName>
    </alternativeName>
    <alternativeName>
        <fullName evidence="23">Cytochrome P450 51</fullName>
    </alternativeName>
    <alternativeName>
        <fullName evidence="22">Cytochrome P450-LIA1</fullName>
    </alternativeName>
</protein>
<dbReference type="FunFam" id="1.10.630.10:FF:000028">
    <property type="entry name" value="Cytochrome p450 51g1"/>
    <property type="match status" value="1"/>
</dbReference>
<comment type="function">
    <text evidence="25">Catalyzes the 14-alpha demethylation of obtusifoliol to 4 alpha-methyl-5 alpha-ergosta-8,14,24(28)-trien-3 beta-ol.</text>
</comment>
<keyword evidence="29" id="KW-0732">Signal</keyword>
<dbReference type="CDD" id="cd11042">
    <property type="entry name" value="CYP51-like"/>
    <property type="match status" value="1"/>
</dbReference>
<dbReference type="AlphaFoldDB" id="A0A3L6FH78"/>
<keyword evidence="18" id="KW-0753">Steroid metabolism</keyword>
<comment type="cofactor">
    <cofactor evidence="1 27">
        <name>heme</name>
        <dbReference type="ChEBI" id="CHEBI:30413"/>
    </cofactor>
</comment>
<organism evidence="30 31">
    <name type="scientific">Zea mays</name>
    <name type="common">Maize</name>
    <dbReference type="NCBI Taxonomy" id="4577"/>
    <lineage>
        <taxon>Eukaryota</taxon>
        <taxon>Viridiplantae</taxon>
        <taxon>Streptophyta</taxon>
        <taxon>Embryophyta</taxon>
        <taxon>Tracheophyta</taxon>
        <taxon>Spermatophyta</taxon>
        <taxon>Magnoliopsida</taxon>
        <taxon>Liliopsida</taxon>
        <taxon>Poales</taxon>
        <taxon>Poaceae</taxon>
        <taxon>PACMAD clade</taxon>
        <taxon>Panicoideae</taxon>
        <taxon>Andropogonodae</taxon>
        <taxon>Andropogoneae</taxon>
        <taxon>Tripsacinae</taxon>
        <taxon>Zea</taxon>
    </lineage>
</organism>
<dbReference type="GO" id="GO:0032259">
    <property type="term" value="P:methylation"/>
    <property type="evidence" value="ECO:0007669"/>
    <property type="project" value="UniProtKB-KW"/>
</dbReference>
<dbReference type="PROSITE" id="PS00086">
    <property type="entry name" value="CYTOCHROME_P450"/>
    <property type="match status" value="1"/>
</dbReference>
<dbReference type="GO" id="GO:0020037">
    <property type="term" value="F:heme binding"/>
    <property type="evidence" value="ECO:0007669"/>
    <property type="project" value="InterPro"/>
</dbReference>
<keyword evidence="11 28" id="KW-0560">Oxidoreductase</keyword>
<dbReference type="Gene3D" id="1.10.630.10">
    <property type="entry name" value="Cytochrome P450"/>
    <property type="match status" value="1"/>
</dbReference>
<evidence type="ECO:0000256" key="8">
    <source>
        <dbReference type="ARBA" id="ARBA00022679"/>
    </source>
</evidence>
<evidence type="ECO:0000256" key="16">
    <source>
        <dbReference type="ARBA" id="ARBA00023136"/>
    </source>
</evidence>
<dbReference type="GO" id="GO:0016126">
    <property type="term" value="P:sterol biosynthetic process"/>
    <property type="evidence" value="ECO:0007669"/>
    <property type="project" value="UniProtKB-KW"/>
</dbReference>
<reference evidence="30 31" key="1">
    <citation type="journal article" date="2018" name="Nat. Genet.">
        <title>Extensive intraspecific gene order and gene structural variations between Mo17 and other maize genomes.</title>
        <authorList>
            <person name="Sun S."/>
            <person name="Zhou Y."/>
            <person name="Chen J."/>
            <person name="Shi J."/>
            <person name="Zhao H."/>
            <person name="Zhao H."/>
            <person name="Song W."/>
            <person name="Zhang M."/>
            <person name="Cui Y."/>
            <person name="Dong X."/>
            <person name="Liu H."/>
            <person name="Ma X."/>
            <person name="Jiao Y."/>
            <person name="Wang B."/>
            <person name="Wei X."/>
            <person name="Stein J.C."/>
            <person name="Glaubitz J.C."/>
            <person name="Lu F."/>
            <person name="Yu G."/>
            <person name="Liang C."/>
            <person name="Fengler K."/>
            <person name="Li B."/>
            <person name="Rafalski A."/>
            <person name="Schnable P.S."/>
            <person name="Ware D.H."/>
            <person name="Buckler E.S."/>
            <person name="Lai J."/>
        </authorList>
    </citation>
    <scope>NUCLEOTIDE SEQUENCE [LARGE SCALE GENOMIC DNA]</scope>
    <source>
        <strain evidence="31">cv. Missouri 17</strain>
        <tissue evidence="30">Seedling</tissue>
    </source>
</reference>
<keyword evidence="8" id="KW-0808">Transferase</keyword>
<dbReference type="InterPro" id="IPR017972">
    <property type="entry name" value="Cyt_P450_CS"/>
</dbReference>
<feature type="binding site" description="axial binding residue" evidence="27">
    <location>
        <position position="447"/>
    </location>
    <ligand>
        <name>heme</name>
        <dbReference type="ChEBI" id="CHEBI:30413"/>
    </ligand>
    <ligandPart>
        <name>Fe</name>
        <dbReference type="ChEBI" id="CHEBI:18248"/>
    </ligandPart>
</feature>
<evidence type="ECO:0000256" key="6">
    <source>
        <dbReference type="ARBA" id="ARBA00022603"/>
    </source>
</evidence>
<keyword evidence="9 27" id="KW-0479">Metal-binding</keyword>
<evidence type="ECO:0000256" key="14">
    <source>
        <dbReference type="ARBA" id="ARBA00023033"/>
    </source>
</evidence>
<comment type="pathway">
    <text evidence="19">Steroid biosynthesis; zymosterol biosynthesis; zymosterol from lanosterol: step 1/6.</text>
</comment>
<gene>
    <name evidence="30" type="primary">CYP51_5</name>
    <name evidence="30" type="ORF">Zm00014a_011528</name>
</gene>
<feature type="signal peptide" evidence="29">
    <location>
        <begin position="1"/>
        <end position="23"/>
    </location>
</feature>
<dbReference type="GO" id="GO:0005506">
    <property type="term" value="F:iron ion binding"/>
    <property type="evidence" value="ECO:0007669"/>
    <property type="project" value="InterPro"/>
</dbReference>
<evidence type="ECO:0000256" key="5">
    <source>
        <dbReference type="ARBA" id="ARBA00022516"/>
    </source>
</evidence>
<evidence type="ECO:0000256" key="10">
    <source>
        <dbReference type="ARBA" id="ARBA00022955"/>
    </source>
</evidence>